<evidence type="ECO:0000313" key="3">
    <source>
        <dbReference type="EMBL" id="GJT06252.1"/>
    </source>
</evidence>
<keyword evidence="4" id="KW-1185">Reference proteome</keyword>
<feature type="compositionally biased region" description="Polar residues" evidence="2">
    <location>
        <begin position="174"/>
        <end position="189"/>
    </location>
</feature>
<reference evidence="3" key="2">
    <citation type="submission" date="2022-01" db="EMBL/GenBank/DDBJ databases">
        <authorList>
            <person name="Yamashiro T."/>
            <person name="Shiraishi A."/>
            <person name="Satake H."/>
            <person name="Nakayama K."/>
        </authorList>
    </citation>
    <scope>NUCLEOTIDE SEQUENCE</scope>
</reference>
<feature type="region of interest" description="Disordered" evidence="2">
    <location>
        <begin position="174"/>
        <end position="196"/>
    </location>
</feature>
<feature type="coiled-coil region" evidence="1">
    <location>
        <begin position="279"/>
        <end position="306"/>
    </location>
</feature>
<evidence type="ECO:0000256" key="2">
    <source>
        <dbReference type="SAM" id="MobiDB-lite"/>
    </source>
</evidence>
<evidence type="ECO:0000256" key="1">
    <source>
        <dbReference type="SAM" id="Coils"/>
    </source>
</evidence>
<organism evidence="3 4">
    <name type="scientific">Tanacetum coccineum</name>
    <dbReference type="NCBI Taxonomy" id="301880"/>
    <lineage>
        <taxon>Eukaryota</taxon>
        <taxon>Viridiplantae</taxon>
        <taxon>Streptophyta</taxon>
        <taxon>Embryophyta</taxon>
        <taxon>Tracheophyta</taxon>
        <taxon>Spermatophyta</taxon>
        <taxon>Magnoliopsida</taxon>
        <taxon>eudicotyledons</taxon>
        <taxon>Gunneridae</taxon>
        <taxon>Pentapetalae</taxon>
        <taxon>asterids</taxon>
        <taxon>campanulids</taxon>
        <taxon>Asterales</taxon>
        <taxon>Asteraceae</taxon>
        <taxon>Asteroideae</taxon>
        <taxon>Anthemideae</taxon>
        <taxon>Anthemidinae</taxon>
        <taxon>Tanacetum</taxon>
    </lineage>
</organism>
<feature type="region of interest" description="Disordered" evidence="2">
    <location>
        <begin position="95"/>
        <end position="117"/>
    </location>
</feature>
<sequence length="426" mass="49437">MRSHQSSSECSIQLKLEWQRVKRLARTANPLALVAQQQPVYYPQPNPTYYTQKPEVVVDDEASSKEKEIDKLIALISMSFKKIYKPTNNNLSALSNTRNMNIDNTSRSDRRTGYSEEEVVVQLSAEQADWRDDIDDEPEDQELEAHYIYMVKIQERQHPKQPESVNGTYLVEQGDTNITPDSSDMSNNGEEADQDDQMLQKEREFLASFIEQMKIKIDGNKQNNKSLESSNKTLREANTFLNNDLKRYQDYDFVETARLKCATAYGLLEEQKVKSEKSFSAYTEKLIMLNQNISEMKNELSAHQRTISTLSFQNEEQEKFFKTREDKEIEKYLKKAQSTNPRLYDIGCYNDSLALMLAPESDETILSSDMKIVIEQKLNPTAKRVTTDVVKFYQTLKEEMVEDLKYFKSLENEVESLQSQPETQQT</sequence>
<evidence type="ECO:0000313" key="4">
    <source>
        <dbReference type="Proteomes" id="UP001151760"/>
    </source>
</evidence>
<reference evidence="3" key="1">
    <citation type="journal article" date="2022" name="Int. J. Mol. Sci.">
        <title>Draft Genome of Tanacetum Coccineum: Genomic Comparison of Closely Related Tanacetum-Family Plants.</title>
        <authorList>
            <person name="Yamashiro T."/>
            <person name="Shiraishi A."/>
            <person name="Nakayama K."/>
            <person name="Satake H."/>
        </authorList>
    </citation>
    <scope>NUCLEOTIDE SEQUENCE</scope>
</reference>
<proteinExistence type="predicted"/>
<feature type="coiled-coil region" evidence="1">
    <location>
        <begin position="210"/>
        <end position="244"/>
    </location>
</feature>
<feature type="compositionally biased region" description="Polar residues" evidence="2">
    <location>
        <begin position="95"/>
        <end position="105"/>
    </location>
</feature>
<comment type="caution">
    <text evidence="3">The sequence shown here is derived from an EMBL/GenBank/DDBJ whole genome shotgun (WGS) entry which is preliminary data.</text>
</comment>
<name>A0ABQ5AXU9_9ASTR</name>
<protein>
    <submittedName>
        <fullName evidence="3">Uncharacterized protein</fullName>
    </submittedName>
</protein>
<dbReference type="EMBL" id="BQNB010012652">
    <property type="protein sequence ID" value="GJT06252.1"/>
    <property type="molecule type" value="Genomic_DNA"/>
</dbReference>
<dbReference type="Proteomes" id="UP001151760">
    <property type="component" value="Unassembled WGS sequence"/>
</dbReference>
<accession>A0ABQ5AXU9</accession>
<gene>
    <name evidence="3" type="ORF">Tco_0840714</name>
</gene>
<keyword evidence="1" id="KW-0175">Coiled coil</keyword>